<organism evidence="2">
    <name type="scientific">marine sediment metagenome</name>
    <dbReference type="NCBI Taxonomy" id="412755"/>
    <lineage>
        <taxon>unclassified sequences</taxon>
        <taxon>metagenomes</taxon>
        <taxon>ecological metagenomes</taxon>
    </lineage>
</organism>
<dbReference type="EMBL" id="LAZR01000256">
    <property type="protein sequence ID" value="KKN78812.1"/>
    <property type="molecule type" value="Genomic_DNA"/>
</dbReference>
<name>A0A0F9TV49_9ZZZZ</name>
<feature type="region of interest" description="Disordered" evidence="1">
    <location>
        <begin position="1"/>
        <end position="20"/>
    </location>
</feature>
<gene>
    <name evidence="2" type="ORF">LCGC14_0345840</name>
</gene>
<protein>
    <submittedName>
        <fullName evidence="2">Uncharacterized protein</fullName>
    </submittedName>
</protein>
<proteinExistence type="predicted"/>
<evidence type="ECO:0000313" key="2">
    <source>
        <dbReference type="EMBL" id="KKN78812.1"/>
    </source>
</evidence>
<dbReference type="AlphaFoldDB" id="A0A0F9TV49"/>
<feature type="region of interest" description="Disordered" evidence="1">
    <location>
        <begin position="47"/>
        <end position="70"/>
    </location>
</feature>
<comment type="caution">
    <text evidence="2">The sequence shown here is derived from an EMBL/GenBank/DDBJ whole genome shotgun (WGS) entry which is preliminary data.</text>
</comment>
<sequence length="70" mass="7315">MGGKPKRAVLTQQAPVPSPVPLDVETVEKERARRRQKIRQFGRAGTILTSGGLGSSEDASNKGTLLGGSA</sequence>
<accession>A0A0F9TV49</accession>
<evidence type="ECO:0000256" key="1">
    <source>
        <dbReference type="SAM" id="MobiDB-lite"/>
    </source>
</evidence>
<reference evidence="2" key="1">
    <citation type="journal article" date="2015" name="Nature">
        <title>Complex archaea that bridge the gap between prokaryotes and eukaryotes.</title>
        <authorList>
            <person name="Spang A."/>
            <person name="Saw J.H."/>
            <person name="Jorgensen S.L."/>
            <person name="Zaremba-Niedzwiedzka K."/>
            <person name="Martijn J."/>
            <person name="Lind A.E."/>
            <person name="van Eijk R."/>
            <person name="Schleper C."/>
            <person name="Guy L."/>
            <person name="Ettema T.J."/>
        </authorList>
    </citation>
    <scope>NUCLEOTIDE SEQUENCE</scope>
</reference>